<dbReference type="PANTHER" id="PTHR43540">
    <property type="entry name" value="PEROXYUREIDOACRYLATE/UREIDOACRYLATE AMIDOHYDROLASE-RELATED"/>
    <property type="match status" value="1"/>
</dbReference>
<organism evidence="3 4">
    <name type="scientific">Lichenibacterium ramalinae</name>
    <dbReference type="NCBI Taxonomy" id="2316527"/>
    <lineage>
        <taxon>Bacteria</taxon>
        <taxon>Pseudomonadati</taxon>
        <taxon>Pseudomonadota</taxon>
        <taxon>Alphaproteobacteria</taxon>
        <taxon>Hyphomicrobiales</taxon>
        <taxon>Lichenihabitantaceae</taxon>
        <taxon>Lichenibacterium</taxon>
    </lineage>
</organism>
<proteinExistence type="predicted"/>
<dbReference type="Proteomes" id="UP000289411">
    <property type="component" value="Unassembled WGS sequence"/>
</dbReference>
<dbReference type="OrthoDB" id="9811489at2"/>
<name>A0A4Q2R9P8_9HYPH</name>
<dbReference type="Pfam" id="PF00857">
    <property type="entry name" value="Isochorismatase"/>
    <property type="match status" value="1"/>
</dbReference>
<evidence type="ECO:0000259" key="2">
    <source>
        <dbReference type="Pfam" id="PF00857"/>
    </source>
</evidence>
<reference evidence="3 4" key="2">
    <citation type="submission" date="2019-02" db="EMBL/GenBank/DDBJ databases">
        <title>'Lichenibacterium ramalinii' gen. nov. sp. nov., 'Lichenibacterium minor' gen. nov. sp. nov.</title>
        <authorList>
            <person name="Pankratov T."/>
        </authorList>
    </citation>
    <scope>NUCLEOTIDE SEQUENCE [LARGE SCALE GENOMIC DNA]</scope>
    <source>
        <strain evidence="3 4">RmlP001</strain>
    </source>
</reference>
<keyword evidence="4" id="KW-1185">Reference proteome</keyword>
<dbReference type="GO" id="GO:0016787">
    <property type="term" value="F:hydrolase activity"/>
    <property type="evidence" value="ECO:0007669"/>
    <property type="project" value="UniProtKB-KW"/>
</dbReference>
<keyword evidence="1 3" id="KW-0378">Hydrolase</keyword>
<dbReference type="AlphaFoldDB" id="A0A4Q2R9P8"/>
<sequence length="206" mass="22787">MDGGPVKHGLRFGPLGDGALHLCVDMQNMFAGDTAWHTPWMARVLPNVERIVRRNPARTLFTRFVPARNADAASGTWRGYYERWHALTLDELDPAMVELMAPLGEAVPPAAVFDKTTYAPWVHGDLDARLRRRGVDTLVVTGGETDVCVLGTVLGAVDRGYRVVVVVDALCSASDETHDAMVLLYTSRYGQQVETALTEEVLDHWR</sequence>
<comment type="caution">
    <text evidence="3">The sequence shown here is derived from an EMBL/GenBank/DDBJ whole genome shotgun (WGS) entry which is preliminary data.</text>
</comment>
<dbReference type="CDD" id="cd00431">
    <property type="entry name" value="cysteine_hydrolases"/>
    <property type="match status" value="1"/>
</dbReference>
<dbReference type="SUPFAM" id="SSF52499">
    <property type="entry name" value="Isochorismatase-like hydrolases"/>
    <property type="match status" value="1"/>
</dbReference>
<evidence type="ECO:0000313" key="4">
    <source>
        <dbReference type="Proteomes" id="UP000289411"/>
    </source>
</evidence>
<dbReference type="InterPro" id="IPR000868">
    <property type="entry name" value="Isochorismatase-like_dom"/>
</dbReference>
<evidence type="ECO:0000313" key="3">
    <source>
        <dbReference type="EMBL" id="RYB03665.1"/>
    </source>
</evidence>
<dbReference type="RefSeq" id="WP_129220233.1">
    <property type="nucleotide sequence ID" value="NZ_QYBC01000013.1"/>
</dbReference>
<reference evidence="3 4" key="1">
    <citation type="submission" date="2018-09" db="EMBL/GenBank/DDBJ databases">
        <authorList>
            <person name="Grouzdev D.S."/>
            <person name="Krutkina M.S."/>
        </authorList>
    </citation>
    <scope>NUCLEOTIDE SEQUENCE [LARGE SCALE GENOMIC DNA]</scope>
    <source>
        <strain evidence="3 4">RmlP001</strain>
    </source>
</reference>
<gene>
    <name evidence="3" type="ORF">D3272_16090</name>
</gene>
<dbReference type="PANTHER" id="PTHR43540:SF6">
    <property type="entry name" value="ISOCHORISMATASE-LIKE DOMAIN-CONTAINING PROTEIN"/>
    <property type="match status" value="1"/>
</dbReference>
<dbReference type="InterPro" id="IPR050272">
    <property type="entry name" value="Isochorismatase-like_hydrls"/>
</dbReference>
<protein>
    <submittedName>
        <fullName evidence="3">Cysteine hydrolase</fullName>
    </submittedName>
</protein>
<dbReference type="InterPro" id="IPR036380">
    <property type="entry name" value="Isochorismatase-like_sf"/>
</dbReference>
<dbReference type="Gene3D" id="3.40.50.850">
    <property type="entry name" value="Isochorismatase-like"/>
    <property type="match status" value="1"/>
</dbReference>
<accession>A0A4Q2R9P8</accession>
<dbReference type="EMBL" id="QYBC01000013">
    <property type="protein sequence ID" value="RYB03665.1"/>
    <property type="molecule type" value="Genomic_DNA"/>
</dbReference>
<evidence type="ECO:0000256" key="1">
    <source>
        <dbReference type="ARBA" id="ARBA00022801"/>
    </source>
</evidence>
<feature type="domain" description="Isochorismatase-like" evidence="2">
    <location>
        <begin position="20"/>
        <end position="190"/>
    </location>
</feature>